<dbReference type="Gene3D" id="1.10.10.10">
    <property type="entry name" value="Winged helix-like DNA-binding domain superfamily/Winged helix DNA-binding domain"/>
    <property type="match status" value="1"/>
</dbReference>
<protein>
    <recommendedName>
        <fullName evidence="1">Transcription regulator TrmB N-terminal domain-containing protein</fullName>
    </recommendedName>
</protein>
<proteinExistence type="predicted"/>
<dbReference type="Pfam" id="PF01978">
    <property type="entry name" value="TrmB"/>
    <property type="match status" value="1"/>
</dbReference>
<feature type="domain" description="Transcription regulator TrmB N-terminal" evidence="1">
    <location>
        <begin position="17"/>
        <end position="68"/>
    </location>
</feature>
<dbReference type="PANTHER" id="PTHR34293">
    <property type="entry name" value="HTH-TYPE TRANSCRIPTIONAL REGULATOR TRMBL2"/>
    <property type="match status" value="1"/>
</dbReference>
<evidence type="ECO:0000313" key="2">
    <source>
        <dbReference type="EMBL" id="PIR08718.1"/>
    </source>
</evidence>
<organism evidence="2 3">
    <name type="scientific">Candidatus Gottesmanbacteria bacterium CG11_big_fil_rev_8_21_14_0_20_37_11</name>
    <dbReference type="NCBI Taxonomy" id="1974575"/>
    <lineage>
        <taxon>Bacteria</taxon>
        <taxon>Candidatus Gottesmaniibacteriota</taxon>
    </lineage>
</organism>
<evidence type="ECO:0000259" key="1">
    <source>
        <dbReference type="Pfam" id="PF01978"/>
    </source>
</evidence>
<gene>
    <name evidence="2" type="ORF">COV53_01570</name>
</gene>
<dbReference type="PANTHER" id="PTHR34293:SF1">
    <property type="entry name" value="HTH-TYPE TRANSCRIPTIONAL REGULATOR TRMBL2"/>
    <property type="match status" value="1"/>
</dbReference>
<dbReference type="InterPro" id="IPR036388">
    <property type="entry name" value="WH-like_DNA-bd_sf"/>
</dbReference>
<dbReference type="InterPro" id="IPR002831">
    <property type="entry name" value="Tscrpt_reg_TrmB_N"/>
</dbReference>
<reference evidence="2 3" key="1">
    <citation type="submission" date="2017-09" db="EMBL/GenBank/DDBJ databases">
        <title>Depth-based differentiation of microbial function through sediment-hosted aquifers and enrichment of novel symbionts in the deep terrestrial subsurface.</title>
        <authorList>
            <person name="Probst A.J."/>
            <person name="Ladd B."/>
            <person name="Jarett J.K."/>
            <person name="Geller-Mcgrath D.E."/>
            <person name="Sieber C.M."/>
            <person name="Emerson J.B."/>
            <person name="Anantharaman K."/>
            <person name="Thomas B.C."/>
            <person name="Malmstrom R."/>
            <person name="Stieglmeier M."/>
            <person name="Klingl A."/>
            <person name="Woyke T."/>
            <person name="Ryan C.M."/>
            <person name="Banfield J.F."/>
        </authorList>
    </citation>
    <scope>NUCLEOTIDE SEQUENCE [LARGE SCALE GENOMIC DNA]</scope>
    <source>
        <strain evidence="2">CG11_big_fil_rev_8_21_14_0_20_37_11</strain>
    </source>
</reference>
<dbReference type="Proteomes" id="UP000230707">
    <property type="component" value="Unassembled WGS sequence"/>
</dbReference>
<comment type="caution">
    <text evidence="2">The sequence shown here is derived from an EMBL/GenBank/DDBJ whole genome shotgun (WGS) entry which is preliminary data.</text>
</comment>
<evidence type="ECO:0000313" key="3">
    <source>
        <dbReference type="Proteomes" id="UP000230707"/>
    </source>
</evidence>
<dbReference type="SUPFAM" id="SSF46785">
    <property type="entry name" value="Winged helix' DNA-binding domain"/>
    <property type="match status" value="1"/>
</dbReference>
<name>A0A2H0NIL3_9BACT</name>
<accession>A0A2H0NIL3</accession>
<dbReference type="AlphaFoldDB" id="A0A2H0NIL3"/>
<dbReference type="InterPro" id="IPR051797">
    <property type="entry name" value="TrmB-like"/>
</dbReference>
<sequence length="258" mass="29606">MRKEKMDKKQIELLLINTGLSQKEARIYLYLLEKGPNKALTIFKDLGMKKGNTYALLEELIGKRLVIKKGTVFLPQTPLNVLSQIEEKTKSLENVLQNFKNLIPQLNSLYKLSSGKPTIRYFEGEEGIKSVFEDIYSPKKDIVFGCVDLEKADEVFPAYIIEKLIPKRIKNKVVAHSFVADSPQARKVAQKDRQQLRKTVLLDKNKYPFPAEIDIYEDKIAMLSFAKGEFIGLMIENHDFTESLKSVFRLAFDKKGGR</sequence>
<dbReference type="EMBL" id="PCWS01000032">
    <property type="protein sequence ID" value="PIR08718.1"/>
    <property type="molecule type" value="Genomic_DNA"/>
</dbReference>
<dbReference type="InterPro" id="IPR036390">
    <property type="entry name" value="WH_DNA-bd_sf"/>
</dbReference>